<evidence type="ECO:0000313" key="4">
    <source>
        <dbReference type="EMBL" id="KDR69870.1"/>
    </source>
</evidence>
<feature type="compositionally biased region" description="Polar residues" evidence="3">
    <location>
        <begin position="167"/>
        <end position="186"/>
    </location>
</feature>
<reference evidence="5" key="1">
    <citation type="journal article" date="2014" name="Proc. Natl. Acad. Sci. U.S.A.">
        <title>Extensive sampling of basidiomycete genomes demonstrates inadequacy of the white-rot/brown-rot paradigm for wood decay fungi.</title>
        <authorList>
            <person name="Riley R."/>
            <person name="Salamov A.A."/>
            <person name="Brown D.W."/>
            <person name="Nagy L.G."/>
            <person name="Floudas D."/>
            <person name="Held B.W."/>
            <person name="Levasseur A."/>
            <person name="Lombard V."/>
            <person name="Morin E."/>
            <person name="Otillar R."/>
            <person name="Lindquist E.A."/>
            <person name="Sun H."/>
            <person name="LaButti K.M."/>
            <person name="Schmutz J."/>
            <person name="Jabbour D."/>
            <person name="Luo H."/>
            <person name="Baker S.E."/>
            <person name="Pisabarro A.G."/>
            <person name="Walton J.D."/>
            <person name="Blanchette R.A."/>
            <person name="Henrissat B."/>
            <person name="Martin F."/>
            <person name="Cullen D."/>
            <person name="Hibbett D.S."/>
            <person name="Grigoriev I.V."/>
        </authorList>
    </citation>
    <scope>NUCLEOTIDE SEQUENCE [LARGE SCALE GENOMIC DNA]</scope>
    <source>
        <strain evidence="5">CBS 339.88</strain>
    </source>
</reference>
<evidence type="ECO:0008006" key="6">
    <source>
        <dbReference type="Google" id="ProtNLM"/>
    </source>
</evidence>
<feature type="region of interest" description="Disordered" evidence="3">
    <location>
        <begin position="159"/>
        <end position="186"/>
    </location>
</feature>
<evidence type="ECO:0000313" key="5">
    <source>
        <dbReference type="Proteomes" id="UP000027222"/>
    </source>
</evidence>
<keyword evidence="2" id="KW-0808">Transferase</keyword>
<dbReference type="GO" id="GO:0008410">
    <property type="term" value="F:CoA-transferase activity"/>
    <property type="evidence" value="ECO:0007669"/>
    <property type="project" value="TreeGrafter"/>
</dbReference>
<gene>
    <name evidence="4" type="ORF">GALMADRAFT_230518</name>
</gene>
<proteinExistence type="inferred from homology"/>
<sequence>MRDSFLFGRQLIAGPFAGQLLGQFGAELINLEPPSVGNPLRKAVIDLHKPDEQELFRKLALKRVILENFQPGTLERWSLWPADSQRPRYASICEAEFGFRYINGYPDRQTGRMSGAPVRPNIVLGDSLQRDTSNGVLGVTGKTVVVSIVESGIMPEYDRKGKIRGPSGSSVTGIVPTNTYPCRPDSPTQITPAYVVIGGNGNTIYTYRDNKGRVARQDEIETAITAWTSRRTADEVIDTMNKASVPVGRVVSVKDIVGNEQFLARSAVRNVDLQRMTVKMQGNIPVIDGVDCQPTWAMPDLGTHTDQVLTEDLDLSQEEIHQLRRMRLSV</sequence>
<comment type="similarity">
    <text evidence="1">Belongs to the CoA-transferase III family.</text>
</comment>
<organism evidence="4 5">
    <name type="scientific">Galerina marginata (strain CBS 339.88)</name>
    <dbReference type="NCBI Taxonomy" id="685588"/>
    <lineage>
        <taxon>Eukaryota</taxon>
        <taxon>Fungi</taxon>
        <taxon>Dikarya</taxon>
        <taxon>Basidiomycota</taxon>
        <taxon>Agaricomycotina</taxon>
        <taxon>Agaricomycetes</taxon>
        <taxon>Agaricomycetidae</taxon>
        <taxon>Agaricales</taxon>
        <taxon>Agaricineae</taxon>
        <taxon>Strophariaceae</taxon>
        <taxon>Galerina</taxon>
    </lineage>
</organism>
<dbReference type="EMBL" id="KL142400">
    <property type="protein sequence ID" value="KDR69870.1"/>
    <property type="molecule type" value="Genomic_DNA"/>
</dbReference>
<dbReference type="Pfam" id="PF02515">
    <property type="entry name" value="CoA_transf_3"/>
    <property type="match status" value="2"/>
</dbReference>
<dbReference type="InterPro" id="IPR023606">
    <property type="entry name" value="CoA-Trfase_III_dom_1_sf"/>
</dbReference>
<name>A0A067SG10_GALM3</name>
<keyword evidence="5" id="KW-1185">Reference proteome</keyword>
<evidence type="ECO:0000256" key="2">
    <source>
        <dbReference type="ARBA" id="ARBA00022679"/>
    </source>
</evidence>
<dbReference type="PANTHER" id="PTHR48207">
    <property type="entry name" value="SUCCINATE--HYDROXYMETHYLGLUTARATE COA-TRANSFERASE"/>
    <property type="match status" value="1"/>
</dbReference>
<dbReference type="HOGENOM" id="CLU_033975_2_0_1"/>
<dbReference type="AlphaFoldDB" id="A0A067SG10"/>
<protein>
    <recommendedName>
        <fullName evidence="6">CoA transferase</fullName>
    </recommendedName>
</protein>
<dbReference type="Gene3D" id="3.40.50.10540">
    <property type="entry name" value="Crotonobetainyl-coa:carnitine coa-transferase, domain 1"/>
    <property type="match status" value="2"/>
</dbReference>
<dbReference type="OrthoDB" id="5863171at2759"/>
<dbReference type="SUPFAM" id="SSF89796">
    <property type="entry name" value="CoA-transferase family III (CaiB/BaiF)"/>
    <property type="match status" value="1"/>
</dbReference>
<evidence type="ECO:0000256" key="1">
    <source>
        <dbReference type="ARBA" id="ARBA00008383"/>
    </source>
</evidence>
<dbReference type="STRING" id="685588.A0A067SG10"/>
<dbReference type="InterPro" id="IPR050483">
    <property type="entry name" value="CoA-transferase_III_domain"/>
</dbReference>
<accession>A0A067SG10</accession>
<evidence type="ECO:0000256" key="3">
    <source>
        <dbReference type="SAM" id="MobiDB-lite"/>
    </source>
</evidence>
<dbReference type="PANTHER" id="PTHR48207:SF3">
    <property type="entry name" value="SUCCINATE--HYDROXYMETHYLGLUTARATE COA-TRANSFERASE"/>
    <property type="match status" value="1"/>
</dbReference>
<dbReference type="Proteomes" id="UP000027222">
    <property type="component" value="Unassembled WGS sequence"/>
</dbReference>
<dbReference type="InterPro" id="IPR003673">
    <property type="entry name" value="CoA-Trfase_fam_III"/>
</dbReference>